<dbReference type="CDD" id="cd03399">
    <property type="entry name" value="SPFH_flotillin"/>
    <property type="match status" value="1"/>
</dbReference>
<evidence type="ECO:0000256" key="3">
    <source>
        <dbReference type="ARBA" id="ARBA00023136"/>
    </source>
</evidence>
<keyword evidence="4" id="KW-0175">Coiled coil</keyword>
<name>A0A917VFR5_9ACTN</name>
<feature type="domain" description="Band 7" evidence="7">
    <location>
        <begin position="30"/>
        <end position="216"/>
    </location>
</feature>
<dbReference type="PANTHER" id="PTHR13806:SF46">
    <property type="entry name" value="FLOTILLIN-1-RELATED"/>
    <property type="match status" value="1"/>
</dbReference>
<dbReference type="Gene3D" id="3.30.479.30">
    <property type="entry name" value="Band 7 domain"/>
    <property type="match status" value="1"/>
</dbReference>
<evidence type="ECO:0000256" key="4">
    <source>
        <dbReference type="SAM" id="Coils"/>
    </source>
</evidence>
<feature type="transmembrane region" description="Helical" evidence="6">
    <location>
        <begin position="6"/>
        <end position="24"/>
    </location>
</feature>
<dbReference type="GO" id="GO:0072659">
    <property type="term" value="P:protein localization to plasma membrane"/>
    <property type="evidence" value="ECO:0007669"/>
    <property type="project" value="TreeGrafter"/>
</dbReference>
<sequence length="504" mass="52963">MTSTELAFWAGGIVVLLVVLILLFKAVWRVAEPNEALIISGLGAHTRNELADSLGFKIVTGKGTAVIPGFQTARRLRLDSRATNLQVNCVTQQGIPVQVRGVIIYKVGDDFVSIANAARRFLDQQDSMSGAIHELFTGHLRSIIGNLTVEDLILNRERLTGETRSSAADEMSKLGLVVDSLQIQEIDDETGYILNLGKPHAARIAASARIAEAQRDQEATEAEQVAAAKKAAAIRESQIQQAGYQAEVDQASAKARQAGPLSEATARQEVVVQETRAAELEANLAEQRLQSQVRKPADAKAYETVTLSQAERDARIAQAEAEARETELRAVAQASQVKQAAAAEAESVRLRAEAAGAASRATGEGDAAAAKAKGIAEAEAAKARGLAEAEAARAKGLAEAEAIRARSQALSENQEAVIAQQLAENWPAIVEAGSKAFGNVDHMVVLNGAQGVEELLAKALTLGGTGLGLARSLLSGGTPAGLNGHTAPEPVANGTIPLDKKLDS</sequence>
<evidence type="ECO:0000256" key="2">
    <source>
        <dbReference type="ARBA" id="ARBA00007161"/>
    </source>
</evidence>
<evidence type="ECO:0000256" key="1">
    <source>
        <dbReference type="ARBA" id="ARBA00004370"/>
    </source>
</evidence>
<organism evidence="9 10">
    <name type="scientific">Sphaerisporangium melleum</name>
    <dbReference type="NCBI Taxonomy" id="321316"/>
    <lineage>
        <taxon>Bacteria</taxon>
        <taxon>Bacillati</taxon>
        <taxon>Actinomycetota</taxon>
        <taxon>Actinomycetes</taxon>
        <taxon>Streptosporangiales</taxon>
        <taxon>Streptosporangiaceae</taxon>
        <taxon>Sphaerisporangium</taxon>
    </lineage>
</organism>
<dbReference type="GO" id="GO:0005886">
    <property type="term" value="C:plasma membrane"/>
    <property type="evidence" value="ECO:0007669"/>
    <property type="project" value="TreeGrafter"/>
</dbReference>
<evidence type="ECO:0000259" key="7">
    <source>
        <dbReference type="Pfam" id="PF01145"/>
    </source>
</evidence>
<comment type="subcellular location">
    <subcellularLocation>
        <location evidence="1">Membrane</location>
    </subcellularLocation>
</comment>
<evidence type="ECO:0000313" key="9">
    <source>
        <dbReference type="EMBL" id="GGK73857.1"/>
    </source>
</evidence>
<keyword evidence="10" id="KW-1185">Reference proteome</keyword>
<feature type="region of interest" description="Disordered" evidence="5">
    <location>
        <begin position="480"/>
        <end position="504"/>
    </location>
</feature>
<keyword evidence="6" id="KW-0812">Transmembrane</keyword>
<dbReference type="RefSeq" id="WP_189162288.1">
    <property type="nucleotide sequence ID" value="NZ_BMNT01000007.1"/>
</dbReference>
<proteinExistence type="inferred from homology"/>
<dbReference type="InterPro" id="IPR001107">
    <property type="entry name" value="Band_7"/>
</dbReference>
<keyword evidence="3 6" id="KW-0472">Membrane</keyword>
<protein>
    <submittedName>
        <fullName evidence="9">Flotillin family protein</fullName>
    </submittedName>
</protein>
<comment type="caution">
    <text evidence="9">The sequence shown here is derived from an EMBL/GenBank/DDBJ whole genome shotgun (WGS) entry which is preliminary data.</text>
</comment>
<dbReference type="GO" id="GO:0002020">
    <property type="term" value="F:protease binding"/>
    <property type="evidence" value="ECO:0007669"/>
    <property type="project" value="TreeGrafter"/>
</dbReference>
<dbReference type="InterPro" id="IPR027705">
    <property type="entry name" value="Flotillin_fam"/>
</dbReference>
<evidence type="ECO:0000259" key="8">
    <source>
        <dbReference type="Pfam" id="PF15975"/>
    </source>
</evidence>
<comment type="similarity">
    <text evidence="2">Belongs to the band 7/mec-2 family. Flotillin subfamily.</text>
</comment>
<feature type="coiled-coil region" evidence="4">
    <location>
        <begin position="270"/>
        <end position="336"/>
    </location>
</feature>
<feature type="domain" description="Flotillin C-terminal" evidence="8">
    <location>
        <begin position="376"/>
        <end position="473"/>
    </location>
</feature>
<accession>A0A917VFR5</accession>
<dbReference type="InterPro" id="IPR036013">
    <property type="entry name" value="Band_7/SPFH_dom_sf"/>
</dbReference>
<keyword evidence="6" id="KW-1133">Transmembrane helix</keyword>
<dbReference type="EMBL" id="BMNT01000007">
    <property type="protein sequence ID" value="GGK73857.1"/>
    <property type="molecule type" value="Genomic_DNA"/>
</dbReference>
<reference evidence="9" key="1">
    <citation type="journal article" date="2014" name="Int. J. Syst. Evol. Microbiol.">
        <title>Complete genome sequence of Corynebacterium casei LMG S-19264T (=DSM 44701T), isolated from a smear-ripened cheese.</title>
        <authorList>
            <consortium name="US DOE Joint Genome Institute (JGI-PGF)"/>
            <person name="Walter F."/>
            <person name="Albersmeier A."/>
            <person name="Kalinowski J."/>
            <person name="Ruckert C."/>
        </authorList>
    </citation>
    <scope>NUCLEOTIDE SEQUENCE</scope>
    <source>
        <strain evidence="9">JCM 13064</strain>
    </source>
</reference>
<evidence type="ECO:0000256" key="5">
    <source>
        <dbReference type="SAM" id="MobiDB-lite"/>
    </source>
</evidence>
<evidence type="ECO:0000313" key="10">
    <source>
        <dbReference type="Proteomes" id="UP000645217"/>
    </source>
</evidence>
<dbReference type="PANTHER" id="PTHR13806">
    <property type="entry name" value="FLOTILLIN-RELATED"/>
    <property type="match status" value="1"/>
</dbReference>
<dbReference type="AlphaFoldDB" id="A0A917VFR5"/>
<dbReference type="Pfam" id="PF15975">
    <property type="entry name" value="Flot"/>
    <property type="match status" value="1"/>
</dbReference>
<dbReference type="Proteomes" id="UP000645217">
    <property type="component" value="Unassembled WGS sequence"/>
</dbReference>
<dbReference type="Pfam" id="PF01145">
    <property type="entry name" value="Band_7"/>
    <property type="match status" value="1"/>
</dbReference>
<reference evidence="9" key="2">
    <citation type="submission" date="2020-09" db="EMBL/GenBank/DDBJ databases">
        <authorList>
            <person name="Sun Q."/>
            <person name="Ohkuma M."/>
        </authorList>
    </citation>
    <scope>NUCLEOTIDE SEQUENCE</scope>
    <source>
        <strain evidence="9">JCM 13064</strain>
    </source>
</reference>
<dbReference type="SUPFAM" id="SSF117892">
    <property type="entry name" value="Band 7/SPFH domain"/>
    <property type="match status" value="1"/>
</dbReference>
<dbReference type="InterPro" id="IPR031905">
    <property type="entry name" value="Flotillin_C"/>
</dbReference>
<gene>
    <name evidence="9" type="ORF">GCM10007964_15800</name>
</gene>
<evidence type="ECO:0000256" key="6">
    <source>
        <dbReference type="SAM" id="Phobius"/>
    </source>
</evidence>